<feature type="transmembrane region" description="Helical" evidence="1">
    <location>
        <begin position="154"/>
        <end position="172"/>
    </location>
</feature>
<feature type="transmembrane region" description="Helical" evidence="1">
    <location>
        <begin position="208"/>
        <end position="227"/>
    </location>
</feature>
<dbReference type="EMBL" id="KV454475">
    <property type="protein sequence ID" value="ODV64191.1"/>
    <property type="molecule type" value="Genomic_DNA"/>
</dbReference>
<proteinExistence type="predicted"/>
<gene>
    <name evidence="2" type="ORF">ASCRUDRAFT_103262</name>
</gene>
<feature type="transmembrane region" description="Helical" evidence="1">
    <location>
        <begin position="6"/>
        <end position="30"/>
    </location>
</feature>
<accession>A0A1D2VRF7</accession>
<name>A0A1D2VRF7_9ASCO</name>
<feature type="transmembrane region" description="Helical" evidence="1">
    <location>
        <begin position="42"/>
        <end position="62"/>
    </location>
</feature>
<organism evidence="2 3">
    <name type="scientific">Ascoidea rubescens DSM 1968</name>
    <dbReference type="NCBI Taxonomy" id="1344418"/>
    <lineage>
        <taxon>Eukaryota</taxon>
        <taxon>Fungi</taxon>
        <taxon>Dikarya</taxon>
        <taxon>Ascomycota</taxon>
        <taxon>Saccharomycotina</taxon>
        <taxon>Saccharomycetes</taxon>
        <taxon>Ascoideaceae</taxon>
        <taxon>Ascoidea</taxon>
    </lineage>
</organism>
<dbReference type="RefSeq" id="XP_020050498.1">
    <property type="nucleotide sequence ID" value="XM_020188561.1"/>
</dbReference>
<dbReference type="AlphaFoldDB" id="A0A1D2VRF7"/>
<protein>
    <submittedName>
        <fullName evidence="2">Uncharacterized protein</fullName>
    </submittedName>
</protein>
<evidence type="ECO:0000256" key="1">
    <source>
        <dbReference type="SAM" id="Phobius"/>
    </source>
</evidence>
<dbReference type="InParanoid" id="A0A1D2VRF7"/>
<sequence length="291" mass="33362">MIGLTLKLTLLLTFGHLLFIIIWAHINIWILEKSQITRFTKILFVLQTSFFGLILFASIFYGNINYDSVSYLQVKENRVAMRENAGNNKEPNINVNKPENSHLYSIFEILNENYPISSVCFLMICAIAGTKFIVHFILHALIFRLSKNRGKSKLICCVGFGRFVLCSSFYYVRIIDSLSMQLRLFLIYIMVSSVWVYLVSYKVHRSISVVYCCLFVVMLNTLHSYQMSSQQQDLSLFNVASWAMLLYDCAAEQMVCVLYGVGEEGLWRLPVFSGKGPGLAIQVHSKHDLPQ</sequence>
<dbReference type="GeneID" id="30962197"/>
<keyword evidence="1" id="KW-0812">Transmembrane</keyword>
<evidence type="ECO:0000313" key="2">
    <source>
        <dbReference type="EMBL" id="ODV64191.1"/>
    </source>
</evidence>
<keyword evidence="1" id="KW-1133">Transmembrane helix</keyword>
<evidence type="ECO:0000313" key="3">
    <source>
        <dbReference type="Proteomes" id="UP000095038"/>
    </source>
</evidence>
<keyword evidence="1" id="KW-0472">Membrane</keyword>
<keyword evidence="3" id="KW-1185">Reference proteome</keyword>
<dbReference type="Proteomes" id="UP000095038">
    <property type="component" value="Unassembled WGS sequence"/>
</dbReference>
<reference evidence="3" key="1">
    <citation type="submission" date="2016-05" db="EMBL/GenBank/DDBJ databases">
        <title>Comparative genomics of biotechnologically important yeasts.</title>
        <authorList>
            <consortium name="DOE Joint Genome Institute"/>
            <person name="Riley R."/>
            <person name="Haridas S."/>
            <person name="Wolfe K.H."/>
            <person name="Lopes M.R."/>
            <person name="Hittinger C.T."/>
            <person name="Goker M."/>
            <person name="Salamov A."/>
            <person name="Wisecaver J."/>
            <person name="Long T.M."/>
            <person name="Aerts A.L."/>
            <person name="Barry K."/>
            <person name="Choi C."/>
            <person name="Clum A."/>
            <person name="Coughlan A.Y."/>
            <person name="Deshpande S."/>
            <person name="Douglass A.P."/>
            <person name="Hanson S.J."/>
            <person name="Klenk H.-P."/>
            <person name="Labutti K."/>
            <person name="Lapidus A."/>
            <person name="Lindquist E."/>
            <person name="Lipzen A."/>
            <person name="Meier-Kolthoff J.P."/>
            <person name="Ohm R.A."/>
            <person name="Otillar R.P."/>
            <person name="Pangilinan J."/>
            <person name="Peng Y."/>
            <person name="Rokas A."/>
            <person name="Rosa C.A."/>
            <person name="Scheuner C."/>
            <person name="Sibirny A.A."/>
            <person name="Slot J.C."/>
            <person name="Stielow J.B."/>
            <person name="Sun H."/>
            <person name="Kurtzman C.P."/>
            <person name="Blackwell M."/>
            <person name="Grigoriev I.V."/>
            <person name="Jeffries T.W."/>
        </authorList>
    </citation>
    <scope>NUCLEOTIDE SEQUENCE [LARGE SCALE GENOMIC DNA]</scope>
    <source>
        <strain evidence="3">DSM 1968</strain>
    </source>
</reference>
<feature type="transmembrane region" description="Helical" evidence="1">
    <location>
        <begin position="184"/>
        <end position="201"/>
    </location>
</feature>
<feature type="transmembrane region" description="Helical" evidence="1">
    <location>
        <begin position="116"/>
        <end position="142"/>
    </location>
</feature>